<dbReference type="Gene3D" id="3.40.109.10">
    <property type="entry name" value="NADH Oxidase"/>
    <property type="match status" value="1"/>
</dbReference>
<dbReference type="Proteomes" id="UP000028863">
    <property type="component" value="Unassembled WGS sequence"/>
</dbReference>
<reference evidence="4" key="1">
    <citation type="submission" date="2014-03" db="EMBL/GenBank/DDBJ databases">
        <title>Draft genome sequencing of Oceanobacillus picturae strain S1 isolated from human gut.</title>
        <authorList>
            <person name="Croce O."/>
            <person name="Lagier J.C."/>
            <person name="Raoult D."/>
        </authorList>
    </citation>
    <scope>NUCLEOTIDE SEQUENCE [LARGE SCALE GENOMIC DNA]</scope>
    <source>
        <strain evidence="4">S1</strain>
    </source>
</reference>
<feature type="domain" description="Nitroreductase" evidence="3">
    <location>
        <begin position="20"/>
        <end position="70"/>
    </location>
</feature>
<proteinExistence type="inferred from homology"/>
<dbReference type="GO" id="GO:0016491">
    <property type="term" value="F:oxidoreductase activity"/>
    <property type="evidence" value="ECO:0007669"/>
    <property type="project" value="UniProtKB-KW"/>
</dbReference>
<reference evidence="4" key="2">
    <citation type="submission" date="2014-03" db="EMBL/GenBank/DDBJ databases">
        <authorList>
            <person name="Urmite Genomes"/>
        </authorList>
    </citation>
    <scope>NUCLEOTIDE SEQUENCE</scope>
    <source>
        <strain evidence="4">S1</strain>
    </source>
</reference>
<dbReference type="InterPro" id="IPR029479">
    <property type="entry name" value="Nitroreductase"/>
</dbReference>
<evidence type="ECO:0000313" key="4">
    <source>
        <dbReference type="EMBL" id="CDO03167.1"/>
    </source>
</evidence>
<feature type="domain" description="Nitroreductase" evidence="3">
    <location>
        <begin position="74"/>
        <end position="160"/>
    </location>
</feature>
<evidence type="ECO:0000256" key="1">
    <source>
        <dbReference type="ARBA" id="ARBA00007118"/>
    </source>
</evidence>
<dbReference type="Pfam" id="PF00881">
    <property type="entry name" value="Nitroreductase"/>
    <property type="match status" value="2"/>
</dbReference>
<dbReference type="PANTHER" id="PTHR43673">
    <property type="entry name" value="NAD(P)H NITROREDUCTASE YDGI-RELATED"/>
    <property type="match status" value="1"/>
</dbReference>
<dbReference type="AlphaFoldDB" id="W9AJU5"/>
<dbReference type="EMBL" id="CCAX010000001">
    <property type="protein sequence ID" value="CDO03167.1"/>
    <property type="molecule type" value="Genomic_DNA"/>
</dbReference>
<keyword evidence="5" id="KW-1185">Reference proteome</keyword>
<dbReference type="InterPro" id="IPR000415">
    <property type="entry name" value="Nitroreductase-like"/>
</dbReference>
<dbReference type="PANTHER" id="PTHR43673:SF10">
    <property type="entry name" value="NADH DEHYDROGENASE_NAD(P)H NITROREDUCTASE XCC3605-RELATED"/>
    <property type="match status" value="1"/>
</dbReference>
<dbReference type="RefSeq" id="WP_036574913.1">
    <property type="nucleotide sequence ID" value="NZ_CABLBW010000001.1"/>
</dbReference>
<comment type="similarity">
    <text evidence="1">Belongs to the nitroreductase family.</text>
</comment>
<evidence type="ECO:0000313" key="5">
    <source>
        <dbReference type="Proteomes" id="UP000028863"/>
    </source>
</evidence>
<evidence type="ECO:0000256" key="2">
    <source>
        <dbReference type="ARBA" id="ARBA00023002"/>
    </source>
</evidence>
<dbReference type="CDD" id="cd02138">
    <property type="entry name" value="TdsD-like"/>
    <property type="match status" value="1"/>
</dbReference>
<gene>
    <name evidence="4" type="ORF">BN988_01670</name>
</gene>
<organism evidence="4 5">
    <name type="scientific">Oceanobacillus picturae</name>
    <dbReference type="NCBI Taxonomy" id="171693"/>
    <lineage>
        <taxon>Bacteria</taxon>
        <taxon>Bacillati</taxon>
        <taxon>Bacillota</taxon>
        <taxon>Bacilli</taxon>
        <taxon>Bacillales</taxon>
        <taxon>Bacillaceae</taxon>
        <taxon>Oceanobacillus</taxon>
    </lineage>
</organism>
<comment type="caution">
    <text evidence="4">The sequence shown here is derived from an EMBL/GenBank/DDBJ whole genome shotgun (WGS) entry which is preliminary data.</text>
</comment>
<dbReference type="STRING" id="171693.BN988_01670"/>
<sequence>MTDVNQFRKTRYDIDPIYIKRWSPRSFSNQKVSEEVLSSVFEAARWAPSAANVQPWRFVFASSEQDKEIFLSFIDEGNVVWCKNAPVLIAVISKMEEERFGGNNPAHAFDTGTAWGFLSLEAARKGLITHAMGGFNKEKAKEALSIPDGYQVHAIVALGYQGEKSSLEEAYQKREVPSPRNEVETFVSEGVFRENM</sequence>
<dbReference type="eggNOG" id="COG0778">
    <property type="taxonomic scope" value="Bacteria"/>
</dbReference>
<name>W9AJU5_9BACI</name>
<keyword evidence="2" id="KW-0560">Oxidoreductase</keyword>
<protein>
    <submittedName>
        <fullName evidence="4">Malonic semialdehyde reductase</fullName>
    </submittedName>
</protein>
<evidence type="ECO:0000259" key="3">
    <source>
        <dbReference type="Pfam" id="PF00881"/>
    </source>
</evidence>
<accession>W9AJU5</accession>
<dbReference type="SUPFAM" id="SSF55469">
    <property type="entry name" value="FMN-dependent nitroreductase-like"/>
    <property type="match status" value="1"/>
</dbReference>